<comment type="cofactor">
    <cofactor evidence="1">
        <name>heme b</name>
        <dbReference type="ChEBI" id="CHEBI:60344"/>
    </cofactor>
</comment>
<dbReference type="InterPro" id="IPR042789">
    <property type="entry name" value="FRRS1L"/>
</dbReference>
<keyword evidence="10" id="KW-0325">Glycoprotein</keyword>
<feature type="domain" description="DOMON" evidence="13">
    <location>
        <begin position="398"/>
        <end position="512"/>
    </location>
</feature>
<protein>
    <recommendedName>
        <fullName evidence="18">Ferric-chelate reductase 1</fullName>
    </recommendedName>
</protein>
<dbReference type="PROSITE" id="PS51019">
    <property type="entry name" value="REELIN"/>
    <property type="match status" value="1"/>
</dbReference>
<dbReference type="SMART" id="SM00665">
    <property type="entry name" value="B561"/>
    <property type="match status" value="1"/>
</dbReference>
<keyword evidence="17" id="KW-1185">Reference proteome</keyword>
<keyword evidence="7 11" id="KW-1133">Transmembrane helix</keyword>
<dbReference type="SMART" id="SM00664">
    <property type="entry name" value="DoH"/>
    <property type="match status" value="2"/>
</dbReference>
<evidence type="ECO:0000313" key="17">
    <source>
        <dbReference type="Proteomes" id="UP001159405"/>
    </source>
</evidence>
<dbReference type="PROSITE" id="PS50836">
    <property type="entry name" value="DOMON"/>
    <property type="match status" value="2"/>
</dbReference>
<feature type="transmembrane region" description="Helical" evidence="11">
    <location>
        <begin position="752"/>
        <end position="774"/>
    </location>
</feature>
<organism evidence="16 17">
    <name type="scientific">Porites lobata</name>
    <dbReference type="NCBI Taxonomy" id="104759"/>
    <lineage>
        <taxon>Eukaryota</taxon>
        <taxon>Metazoa</taxon>
        <taxon>Cnidaria</taxon>
        <taxon>Anthozoa</taxon>
        <taxon>Hexacorallia</taxon>
        <taxon>Scleractinia</taxon>
        <taxon>Fungiina</taxon>
        <taxon>Poritidae</taxon>
        <taxon>Porites</taxon>
    </lineage>
</organism>
<feature type="domain" description="DOMON" evidence="13">
    <location>
        <begin position="213"/>
        <end position="327"/>
    </location>
</feature>
<evidence type="ECO:0000256" key="4">
    <source>
        <dbReference type="ARBA" id="ARBA00022448"/>
    </source>
</evidence>
<evidence type="ECO:0000256" key="5">
    <source>
        <dbReference type="ARBA" id="ARBA00022692"/>
    </source>
</evidence>
<dbReference type="Proteomes" id="UP001159405">
    <property type="component" value="Unassembled WGS sequence"/>
</dbReference>
<comment type="subcellular location">
    <subcellularLocation>
        <location evidence="2">Membrane</location>
        <topology evidence="2">Multi-pass membrane protein</topology>
    </subcellularLocation>
</comment>
<dbReference type="InterPro" id="IPR042307">
    <property type="entry name" value="Reeler_sf"/>
</dbReference>
<keyword evidence="6" id="KW-0249">Electron transport</keyword>
<dbReference type="Pfam" id="PF03351">
    <property type="entry name" value="DOMON"/>
    <property type="match status" value="2"/>
</dbReference>
<evidence type="ECO:0000256" key="11">
    <source>
        <dbReference type="SAM" id="Phobius"/>
    </source>
</evidence>
<evidence type="ECO:0000259" key="13">
    <source>
        <dbReference type="PROSITE" id="PS50836"/>
    </source>
</evidence>
<dbReference type="PANTHER" id="PTHR46902">
    <property type="entry name" value="DOMON DOMAIN-CONTAINING PROTEIN FRRS1L"/>
    <property type="match status" value="1"/>
</dbReference>
<comment type="similarity">
    <text evidence="3">Belongs to the FRRS1 family.</text>
</comment>
<sequence length="786" mass="87349">MTTRFESFQVAFLVLLRMTQLWAFSEGPPLSTCETMEPKHHTKAQLSPSPYNISVSRNSYSTNDTLTVTISGLGSQKFNGFILQARGMNSSVAWPVGKFTEIPEEGAQFVFCSGGDPTNTVGNNNPKKLKWTSLDFKWKAPTMSAGDIIFFATITENYTTYWEKVKSTVITGPPAEYVVRGVSTESFQIDKTGCGTAKGCFSLPSDCRGSDDCNFLFTYQVSGGNVFMEMSAKQRWVSVAFNEQQKMDKMDCILCATMANDSVELRHYSSRRHSMDRQILAGNHDLVLNTIGYEDGTIKCRVTRKLTSNAAYFRDLTKKWYILFSHGPTSATGSGLYHSRNRTFTAERVDISVPAILIDGQSQIKNIINKDGCGKTKSCYSEPANCKGTSDCDFLVTIRPVKGVDCSDDNGEVEFELSTNKDWAAIGFNKEKKMAGTDSLICMKGRQRNYLRHFVADNGYGTPTRTRPTPSSLVKTLAKSENGVLSCRFKRLKRDPKMVDLTQPWYLVYASGPNNDDGSIGIHTSSPKTSPEKIKVCEIATLVGEKKDTTLIKVHGCLMIIAWVGSASVGIFMARYMKVAFGKREMLGTKVWFTFHRALLVFTVLVTIIATVIIFIHAGHWMPGAHTVVGIIVLVLAVIQPIMAWFRPHPGDSNRYLFNWAHRGVGLSSLVLAVAAVFLGIRMEAAGLDDSPLYAMIVYCVGVPFVIVFDFYISLEKSDKKKEIFSLTKELNPGDHDKREQSVDKSVSLRRFMLGFLVLLVSCVVMALVLLIAVSKEQENESNHDH</sequence>
<dbReference type="InterPro" id="IPR002861">
    <property type="entry name" value="Reeler_dom"/>
</dbReference>
<evidence type="ECO:0008006" key="18">
    <source>
        <dbReference type="Google" id="ProtNLM"/>
    </source>
</evidence>
<evidence type="ECO:0000256" key="3">
    <source>
        <dbReference type="ARBA" id="ARBA00009195"/>
    </source>
</evidence>
<dbReference type="PANTHER" id="PTHR46902:SF1">
    <property type="entry name" value="DOMON DOMAIN-CONTAINING PROTEIN FRRS1L"/>
    <property type="match status" value="1"/>
</dbReference>
<comment type="caution">
    <text evidence="16">The sequence shown here is derived from an EMBL/GenBank/DDBJ whole genome shotgun (WGS) entry which is preliminary data.</text>
</comment>
<feature type="domain" description="Reelin" evidence="15">
    <location>
        <begin position="10"/>
        <end position="187"/>
    </location>
</feature>
<keyword evidence="8" id="KW-0408">Iron</keyword>
<dbReference type="Pfam" id="PF02014">
    <property type="entry name" value="Reeler"/>
    <property type="match status" value="1"/>
</dbReference>
<evidence type="ECO:0000256" key="10">
    <source>
        <dbReference type="ARBA" id="ARBA00023180"/>
    </source>
</evidence>
<feature type="transmembrane region" description="Helical" evidence="11">
    <location>
        <begin position="598"/>
        <end position="618"/>
    </location>
</feature>
<feature type="transmembrane region" description="Helical" evidence="11">
    <location>
        <begin position="624"/>
        <end position="646"/>
    </location>
</feature>
<keyword evidence="9 11" id="KW-0472">Membrane</keyword>
<dbReference type="CDD" id="cd09628">
    <property type="entry name" value="DOMON_SDR_2_like"/>
    <property type="match status" value="2"/>
</dbReference>
<evidence type="ECO:0000259" key="14">
    <source>
        <dbReference type="PROSITE" id="PS50939"/>
    </source>
</evidence>
<name>A0ABN8R2Z6_9CNID</name>
<dbReference type="CDD" id="cd08760">
    <property type="entry name" value="Cyt_b561_FRRS1_like"/>
    <property type="match status" value="1"/>
</dbReference>
<dbReference type="InterPro" id="IPR006593">
    <property type="entry name" value="Cyt_b561/ferric_Rdtase_TM"/>
</dbReference>
<feature type="signal peptide" evidence="12">
    <location>
        <begin position="1"/>
        <end position="23"/>
    </location>
</feature>
<keyword evidence="4" id="KW-0813">Transport</keyword>
<feature type="transmembrane region" description="Helical" evidence="11">
    <location>
        <begin position="693"/>
        <end position="713"/>
    </location>
</feature>
<dbReference type="Gene3D" id="2.60.40.4060">
    <property type="entry name" value="Reeler domain"/>
    <property type="match status" value="1"/>
</dbReference>
<dbReference type="CDD" id="cd08544">
    <property type="entry name" value="Reeler"/>
    <property type="match status" value="1"/>
</dbReference>
<dbReference type="Gene3D" id="1.20.120.1770">
    <property type="match status" value="1"/>
</dbReference>
<evidence type="ECO:0000256" key="1">
    <source>
        <dbReference type="ARBA" id="ARBA00001970"/>
    </source>
</evidence>
<keyword evidence="5 11" id="KW-0812">Transmembrane</keyword>
<accession>A0ABN8R2Z6</accession>
<proteinExistence type="inferred from homology"/>
<keyword evidence="12" id="KW-0732">Signal</keyword>
<evidence type="ECO:0000313" key="16">
    <source>
        <dbReference type="EMBL" id="CAH3171829.1"/>
    </source>
</evidence>
<feature type="chain" id="PRO_5045587709" description="Ferric-chelate reductase 1" evidence="12">
    <location>
        <begin position="24"/>
        <end position="786"/>
    </location>
</feature>
<evidence type="ECO:0000256" key="7">
    <source>
        <dbReference type="ARBA" id="ARBA00022989"/>
    </source>
</evidence>
<feature type="transmembrane region" description="Helical" evidence="11">
    <location>
        <begin position="658"/>
        <end position="681"/>
    </location>
</feature>
<reference evidence="16 17" key="1">
    <citation type="submission" date="2022-05" db="EMBL/GenBank/DDBJ databases">
        <authorList>
            <consortium name="Genoscope - CEA"/>
            <person name="William W."/>
        </authorList>
    </citation>
    <scope>NUCLEOTIDE SEQUENCE [LARGE SCALE GENOMIC DNA]</scope>
</reference>
<feature type="domain" description="Cytochrome b561" evidence="14">
    <location>
        <begin position="516"/>
        <end position="717"/>
    </location>
</feature>
<dbReference type="EMBL" id="CALNXK010000167">
    <property type="protein sequence ID" value="CAH3171829.1"/>
    <property type="molecule type" value="Genomic_DNA"/>
</dbReference>
<evidence type="ECO:0000256" key="8">
    <source>
        <dbReference type="ARBA" id="ARBA00023004"/>
    </source>
</evidence>
<evidence type="ECO:0000256" key="9">
    <source>
        <dbReference type="ARBA" id="ARBA00023136"/>
    </source>
</evidence>
<dbReference type="InterPro" id="IPR005018">
    <property type="entry name" value="DOMON_domain"/>
</dbReference>
<evidence type="ECO:0000256" key="12">
    <source>
        <dbReference type="SAM" id="SignalP"/>
    </source>
</evidence>
<gene>
    <name evidence="16" type="ORF">PLOB_00012170</name>
</gene>
<evidence type="ECO:0000256" key="2">
    <source>
        <dbReference type="ARBA" id="ARBA00004141"/>
    </source>
</evidence>
<feature type="transmembrane region" description="Helical" evidence="11">
    <location>
        <begin position="558"/>
        <end position="577"/>
    </location>
</feature>
<evidence type="ECO:0000259" key="15">
    <source>
        <dbReference type="PROSITE" id="PS51019"/>
    </source>
</evidence>
<evidence type="ECO:0000256" key="6">
    <source>
        <dbReference type="ARBA" id="ARBA00022982"/>
    </source>
</evidence>
<dbReference type="PROSITE" id="PS50939">
    <property type="entry name" value="CYTOCHROME_B561"/>
    <property type="match status" value="1"/>
</dbReference>